<sequence length="172" mass="19656">MKGKKSMNFYMRIVHRYLGFFLAGIMAVYAFSGIILIFRDTDFLKSEQTVEKKLGPELSSEQLGKALHMRNLKISKKEGDIQYFNNGTYNNVTGDVKYTSNELPTVIRKLIQLHKASTNQPLFWLNIFFGVSLFFFVVSSFFMFKPKTKTLKEGVYVSIAGLVLTVLLVLLS</sequence>
<feature type="transmembrane region" description="Helical" evidence="1">
    <location>
        <begin position="122"/>
        <end position="142"/>
    </location>
</feature>
<keyword evidence="1" id="KW-0472">Membrane</keyword>
<organism evidence="2 3">
    <name type="scientific">Maribacter luteus</name>
    <dbReference type="NCBI Taxonomy" id="2594478"/>
    <lineage>
        <taxon>Bacteria</taxon>
        <taxon>Pseudomonadati</taxon>
        <taxon>Bacteroidota</taxon>
        <taxon>Flavobacteriia</taxon>
        <taxon>Flavobacteriales</taxon>
        <taxon>Flavobacteriaceae</taxon>
        <taxon>Maribacter</taxon>
    </lineage>
</organism>
<evidence type="ECO:0000313" key="3">
    <source>
        <dbReference type="Proteomes" id="UP000443153"/>
    </source>
</evidence>
<feature type="transmembrane region" description="Helical" evidence="1">
    <location>
        <begin position="20"/>
        <end position="38"/>
    </location>
</feature>
<evidence type="ECO:0000256" key="1">
    <source>
        <dbReference type="SAM" id="Phobius"/>
    </source>
</evidence>
<dbReference type="PANTHER" id="PTHR40115:SF1">
    <property type="entry name" value="INNER MEMBRANE PROTEIN WITH PEPSY TM HELIX"/>
    <property type="match status" value="1"/>
</dbReference>
<evidence type="ECO:0000313" key="2">
    <source>
        <dbReference type="EMBL" id="MRX64535.1"/>
    </source>
</evidence>
<keyword evidence="1" id="KW-1133">Transmembrane helix</keyword>
<dbReference type="AlphaFoldDB" id="A0A6I2MPT8"/>
<keyword evidence="1" id="KW-0812">Transmembrane</keyword>
<accession>A0A6I2MPT8</accession>
<comment type="caution">
    <text evidence="2">The sequence shown here is derived from an EMBL/GenBank/DDBJ whole genome shotgun (WGS) entry which is preliminary data.</text>
</comment>
<feature type="transmembrane region" description="Helical" evidence="1">
    <location>
        <begin position="154"/>
        <end position="171"/>
    </location>
</feature>
<dbReference type="OrthoDB" id="6330679at2"/>
<evidence type="ECO:0008006" key="4">
    <source>
        <dbReference type="Google" id="ProtNLM"/>
    </source>
</evidence>
<dbReference type="EMBL" id="WKJH01000006">
    <property type="protein sequence ID" value="MRX64535.1"/>
    <property type="molecule type" value="Genomic_DNA"/>
</dbReference>
<keyword evidence="3" id="KW-1185">Reference proteome</keyword>
<gene>
    <name evidence="2" type="ORF">GJ691_10160</name>
</gene>
<dbReference type="PANTHER" id="PTHR40115">
    <property type="entry name" value="INNER MEMBRANE PROTEIN WITH PEPSY TM HELIX"/>
    <property type="match status" value="1"/>
</dbReference>
<reference evidence="2 3" key="1">
    <citation type="submission" date="2019-11" db="EMBL/GenBank/DDBJ databases">
        <title>Maribacter lutea sp. nov., a marine bacterium isolated from intertidal sand.</title>
        <authorList>
            <person name="Liu A."/>
        </authorList>
    </citation>
    <scope>NUCLEOTIDE SEQUENCE [LARGE SCALE GENOMIC DNA]</scope>
    <source>
        <strain evidence="2 3">RZ05</strain>
    </source>
</reference>
<protein>
    <recommendedName>
        <fullName evidence="4">PepSY domain-containing protein</fullName>
    </recommendedName>
</protein>
<dbReference type="Proteomes" id="UP000443153">
    <property type="component" value="Unassembled WGS sequence"/>
</dbReference>
<name>A0A6I2MPT8_9FLAO</name>
<dbReference type="InterPro" id="IPR032307">
    <property type="entry name" value="PepSY_TM-like_2"/>
</dbReference>
<proteinExistence type="predicted"/>